<evidence type="ECO:0000259" key="2">
    <source>
        <dbReference type="Pfam" id="PF13478"/>
    </source>
</evidence>
<dbReference type="PANTHER" id="PTHR30388">
    <property type="entry name" value="ALDEHYDE OXIDOREDUCTASE MOLYBDENUM COFACTOR ASSEMBLY PROTEIN"/>
    <property type="match status" value="1"/>
</dbReference>
<dbReference type="InterPro" id="IPR027051">
    <property type="entry name" value="XdhC_Rossmann_dom"/>
</dbReference>
<sequence length="316" mass="32050">MAGAVVRPVAESGLGARRADAALAISAKGERAGDLYGGAADAAVSATAREVIDDGRARLLDVELSEDAAVSAGLACGGRARLLFQPVVDLPPAWWEAIERPQGAALVTPLGDAPGPSTAVTPDGAVHPGPDGGEVPGEVLDVARRRLAKNRGTREIVTAAGADYLVETAAAPPHLLVVGGGELGAALVRQARLLRWEGESVPTAAEAVARYAANTCLVVLSHDPAIDTPALTAALEAGIPYVGALGARHTQESRAERLRAEGVSDEKIASIRGPVGLDLGARSPEETALAVCAEILSVLSGRAPVPLRDTTGAINA</sequence>
<keyword evidence="4" id="KW-1185">Reference proteome</keyword>
<dbReference type="EMBL" id="VFPQ01000001">
    <property type="protein sequence ID" value="TQM76507.1"/>
    <property type="molecule type" value="Genomic_DNA"/>
</dbReference>
<comment type="caution">
    <text evidence="3">The sequence shown here is derived from an EMBL/GenBank/DDBJ whole genome shotgun (WGS) entry which is preliminary data.</text>
</comment>
<reference evidence="3 4" key="1">
    <citation type="submission" date="2019-06" db="EMBL/GenBank/DDBJ databases">
        <title>Sequencing the genomes of 1000 actinobacteria strains.</title>
        <authorList>
            <person name="Klenk H.-P."/>
        </authorList>
    </citation>
    <scope>NUCLEOTIDE SEQUENCE [LARGE SCALE GENOMIC DNA]</scope>
    <source>
        <strain evidence="3 4">DSM 43186</strain>
    </source>
</reference>
<dbReference type="Gene3D" id="3.40.50.720">
    <property type="entry name" value="NAD(P)-binding Rossmann-like Domain"/>
    <property type="match status" value="1"/>
</dbReference>
<dbReference type="Proteomes" id="UP000319213">
    <property type="component" value="Unassembled WGS sequence"/>
</dbReference>
<dbReference type="InterPro" id="IPR003777">
    <property type="entry name" value="XdhC_CoxI"/>
</dbReference>
<gene>
    <name evidence="3" type="ORF">FHX40_3250</name>
</gene>
<dbReference type="InterPro" id="IPR052698">
    <property type="entry name" value="MoCofactor_Util/Proc"/>
</dbReference>
<proteinExistence type="predicted"/>
<name>A0A543J100_9ACTN</name>
<evidence type="ECO:0000259" key="1">
    <source>
        <dbReference type="Pfam" id="PF02625"/>
    </source>
</evidence>
<dbReference type="PANTHER" id="PTHR30388:SF4">
    <property type="entry name" value="MOLYBDENUM COFACTOR INSERTION CHAPERONE PAOD"/>
    <property type="match status" value="1"/>
</dbReference>
<protein>
    <submittedName>
        <fullName evidence="3">Xanthine dehydrogenase accessory factor</fullName>
    </submittedName>
</protein>
<dbReference type="AlphaFoldDB" id="A0A543J100"/>
<dbReference type="Pfam" id="PF13478">
    <property type="entry name" value="XdhC_C"/>
    <property type="match status" value="1"/>
</dbReference>
<feature type="domain" description="XdhC- CoxI" evidence="1">
    <location>
        <begin position="4"/>
        <end position="61"/>
    </location>
</feature>
<evidence type="ECO:0000313" key="3">
    <source>
        <dbReference type="EMBL" id="TQM76507.1"/>
    </source>
</evidence>
<evidence type="ECO:0000313" key="4">
    <source>
        <dbReference type="Proteomes" id="UP000319213"/>
    </source>
</evidence>
<accession>A0A543J100</accession>
<dbReference type="Pfam" id="PF02625">
    <property type="entry name" value="XdhC_CoxI"/>
    <property type="match status" value="1"/>
</dbReference>
<feature type="domain" description="XdhC Rossmann" evidence="2">
    <location>
        <begin position="175"/>
        <end position="295"/>
    </location>
</feature>
<organism evidence="3 4">
    <name type="scientific">Thermopolyspora flexuosa</name>
    <dbReference type="NCBI Taxonomy" id="103836"/>
    <lineage>
        <taxon>Bacteria</taxon>
        <taxon>Bacillati</taxon>
        <taxon>Actinomycetota</taxon>
        <taxon>Actinomycetes</taxon>
        <taxon>Streptosporangiales</taxon>
        <taxon>Streptosporangiaceae</taxon>
        <taxon>Thermopolyspora</taxon>
    </lineage>
</organism>